<keyword evidence="1" id="KW-1133">Transmembrane helix</keyword>
<evidence type="ECO:0000259" key="2">
    <source>
        <dbReference type="Pfam" id="PF03413"/>
    </source>
</evidence>
<comment type="caution">
    <text evidence="3">The sequence shown here is derived from an EMBL/GenBank/DDBJ whole genome shotgun (WGS) entry which is preliminary data.</text>
</comment>
<evidence type="ECO:0000256" key="1">
    <source>
        <dbReference type="SAM" id="Phobius"/>
    </source>
</evidence>
<organism evidence="3 4">
    <name type="scientific">Lederbergia citrisecunda</name>
    <dbReference type="NCBI Taxonomy" id="2833583"/>
    <lineage>
        <taxon>Bacteria</taxon>
        <taxon>Bacillati</taxon>
        <taxon>Bacillota</taxon>
        <taxon>Bacilli</taxon>
        <taxon>Bacillales</taxon>
        <taxon>Bacillaceae</taxon>
        <taxon>Lederbergia</taxon>
    </lineage>
</organism>
<keyword evidence="4" id="KW-1185">Reference proteome</keyword>
<keyword evidence="1" id="KW-0812">Transmembrane</keyword>
<evidence type="ECO:0000313" key="3">
    <source>
        <dbReference type="EMBL" id="MBS4201096.1"/>
    </source>
</evidence>
<accession>A0A942YPA2</accession>
<evidence type="ECO:0000313" key="4">
    <source>
        <dbReference type="Proteomes" id="UP000682713"/>
    </source>
</evidence>
<feature type="domain" description="PepSY" evidence="2">
    <location>
        <begin position="34"/>
        <end position="83"/>
    </location>
</feature>
<feature type="domain" description="PepSY" evidence="2">
    <location>
        <begin position="102"/>
        <end position="158"/>
    </location>
</feature>
<dbReference type="AlphaFoldDB" id="A0A942YPA2"/>
<keyword evidence="1" id="KW-0472">Membrane</keyword>
<sequence>MKKKKWVWFIGILTIAVLSIIFYQWFSMESSKTISEQEASELVTTKYSGKISQVQLTEDDYIIKLEKNSGLYEVKVNIHTGEISSLTQIKKNQTNIGKNNVLNEEQIKRIATSAGTGKLESLTQTLLNNQLIFTAVLVEKHQRTYVKVDAHTGKVLSINTEKLNEPSKRITKQEAIKIAIRQVPGEVDEVKIKSIDNLTYYFVEIDTKDDREATIQIQAITGEVKSVTWDD</sequence>
<gene>
    <name evidence="3" type="ORF">KHA93_15765</name>
</gene>
<name>A0A942YPA2_9BACI</name>
<reference evidence="3 4" key="1">
    <citation type="submission" date="2021-05" db="EMBL/GenBank/DDBJ databases">
        <title>Novel Bacillus species.</title>
        <authorList>
            <person name="Liu G."/>
        </authorList>
    </citation>
    <scope>NUCLEOTIDE SEQUENCE [LARGE SCALE GENOMIC DNA]</scope>
    <source>
        <strain evidence="3 4">FJAT-49732</strain>
    </source>
</reference>
<protein>
    <submittedName>
        <fullName evidence="3">PepSY domain-containing protein</fullName>
    </submittedName>
</protein>
<proteinExistence type="predicted"/>
<dbReference type="EMBL" id="JAGYPJ010000001">
    <property type="protein sequence ID" value="MBS4201096.1"/>
    <property type="molecule type" value="Genomic_DNA"/>
</dbReference>
<feature type="domain" description="PepSY" evidence="2">
    <location>
        <begin position="169"/>
        <end position="225"/>
    </location>
</feature>
<dbReference type="InterPro" id="IPR025711">
    <property type="entry name" value="PepSY"/>
</dbReference>
<dbReference type="Gene3D" id="3.10.450.40">
    <property type="match status" value="3"/>
</dbReference>
<dbReference type="Proteomes" id="UP000682713">
    <property type="component" value="Unassembled WGS sequence"/>
</dbReference>
<dbReference type="Pfam" id="PF03413">
    <property type="entry name" value="PepSY"/>
    <property type="match status" value="3"/>
</dbReference>
<dbReference type="RefSeq" id="WP_213111611.1">
    <property type="nucleotide sequence ID" value="NZ_JAGYPJ010000001.1"/>
</dbReference>
<feature type="transmembrane region" description="Helical" evidence="1">
    <location>
        <begin position="7"/>
        <end position="26"/>
    </location>
</feature>